<dbReference type="STRING" id="1230458.C484_10796"/>
<evidence type="ECO:0000313" key="3">
    <source>
        <dbReference type="Proteomes" id="UP000011648"/>
    </source>
</evidence>
<dbReference type="OrthoDB" id="336062at2157"/>
<dbReference type="PATRIC" id="fig|1230458.4.peg.2166"/>
<evidence type="ECO:0000256" key="1">
    <source>
        <dbReference type="SAM" id="MobiDB-lite"/>
    </source>
</evidence>
<proteinExistence type="predicted"/>
<accession>L9ZY06</accession>
<feature type="compositionally biased region" description="Basic and acidic residues" evidence="1">
    <location>
        <begin position="309"/>
        <end position="320"/>
    </location>
</feature>
<dbReference type="Proteomes" id="UP000011648">
    <property type="component" value="Unassembled WGS sequence"/>
</dbReference>
<evidence type="ECO:0008006" key="4">
    <source>
        <dbReference type="Google" id="ProtNLM"/>
    </source>
</evidence>
<comment type="caution">
    <text evidence="2">The sequence shown here is derived from an EMBL/GenBank/DDBJ whole genome shotgun (WGS) entry which is preliminary data.</text>
</comment>
<sequence length="329" mass="37048">MVVTTERAASFTDTETRSDEMNSTIETWVDDLTDLVDDAAASEEFKAWLDVQSHFHDYSYRNTLLIKQQCPHATRVAGYNTWANEFERYVQEGESAIWIWAPIITKQCPECGNSPSYHENSDCEYDETQPEEWSKGLVGFKPTAVFDVSQTDGEPLPDLETEAYGDASNLVPALLESAEQLDVDAQIVPADEGNYGEAKGVCKQRCPMTMRPRVEVKDRDNQADLAGTLIHEFAHALLHFDIEDRDERSKRELEAEAVAYVVGRYFELDMSGSAFYLAAWNGDNPEAITDRLGRISNTAQELIETLERELERLPKAESNADKGNNQDEG</sequence>
<dbReference type="AlphaFoldDB" id="L9ZY06"/>
<dbReference type="RefSeq" id="WP_006825912.1">
    <property type="nucleotide sequence ID" value="NZ_AOIL01000038.1"/>
</dbReference>
<gene>
    <name evidence="2" type="ORF">C484_10796</name>
</gene>
<reference evidence="2 3" key="1">
    <citation type="journal article" date="2014" name="PLoS Genet.">
        <title>Phylogenetically driven sequencing of extremely halophilic archaea reveals strategies for static and dynamic osmo-response.</title>
        <authorList>
            <person name="Becker E.A."/>
            <person name="Seitzer P.M."/>
            <person name="Tritt A."/>
            <person name="Larsen D."/>
            <person name="Krusor M."/>
            <person name="Yao A.I."/>
            <person name="Wu D."/>
            <person name="Madern D."/>
            <person name="Eisen J.A."/>
            <person name="Darling A.E."/>
            <person name="Facciotti M.T."/>
        </authorList>
    </citation>
    <scope>NUCLEOTIDE SEQUENCE [LARGE SCALE GENOMIC DNA]</scope>
    <source>
        <strain evidence="2 3">DSM 12281</strain>
    </source>
</reference>
<name>L9ZY06_9EURY</name>
<feature type="region of interest" description="Disordered" evidence="1">
    <location>
        <begin position="309"/>
        <end position="329"/>
    </location>
</feature>
<organism evidence="2 3">
    <name type="scientific">Natrialba taiwanensis DSM 12281</name>
    <dbReference type="NCBI Taxonomy" id="1230458"/>
    <lineage>
        <taxon>Archaea</taxon>
        <taxon>Methanobacteriati</taxon>
        <taxon>Methanobacteriota</taxon>
        <taxon>Stenosarchaea group</taxon>
        <taxon>Halobacteria</taxon>
        <taxon>Halobacteriales</taxon>
        <taxon>Natrialbaceae</taxon>
        <taxon>Natrialba</taxon>
    </lineage>
</organism>
<evidence type="ECO:0000313" key="2">
    <source>
        <dbReference type="EMBL" id="ELY91390.1"/>
    </source>
</evidence>
<dbReference type="EMBL" id="AOIL01000038">
    <property type="protein sequence ID" value="ELY91390.1"/>
    <property type="molecule type" value="Genomic_DNA"/>
</dbReference>
<protein>
    <recommendedName>
        <fullName evidence="4">LtrC-like protein</fullName>
    </recommendedName>
</protein>
<keyword evidence="3" id="KW-1185">Reference proteome</keyword>